<protein>
    <submittedName>
        <fullName evidence="1">Uncharacterized protein</fullName>
    </submittedName>
</protein>
<proteinExistence type="predicted"/>
<evidence type="ECO:0000313" key="1">
    <source>
        <dbReference type="EMBL" id="ALN57271.1"/>
    </source>
</evidence>
<dbReference type="AlphaFoldDB" id="A0A0S2DFB6"/>
<sequence length="48" mass="5480">MQAATSSAKAAFLRPWLRGAVDGASWLHWRGRGSRRCDWGLRMSRCFL</sequence>
<accession>A0A0S2DFB6</accession>
<evidence type="ECO:0000313" key="2">
    <source>
        <dbReference type="Proteomes" id="UP000061569"/>
    </source>
</evidence>
<dbReference type="KEGG" id="lez:GLE_1920"/>
<name>A0A0S2DFB6_LYSEN</name>
<dbReference type="EMBL" id="CP013140">
    <property type="protein sequence ID" value="ALN57271.1"/>
    <property type="molecule type" value="Genomic_DNA"/>
</dbReference>
<organism evidence="1 2">
    <name type="scientific">Lysobacter enzymogenes</name>
    <dbReference type="NCBI Taxonomy" id="69"/>
    <lineage>
        <taxon>Bacteria</taxon>
        <taxon>Pseudomonadati</taxon>
        <taxon>Pseudomonadota</taxon>
        <taxon>Gammaproteobacteria</taxon>
        <taxon>Lysobacterales</taxon>
        <taxon>Lysobacteraceae</taxon>
        <taxon>Lysobacter</taxon>
    </lineage>
</organism>
<gene>
    <name evidence="1" type="ORF">GLE_1920</name>
</gene>
<dbReference type="STRING" id="69.GLE_1920"/>
<dbReference type="Proteomes" id="UP000061569">
    <property type="component" value="Chromosome"/>
</dbReference>
<dbReference type="PATRIC" id="fig|69.6.peg.1886"/>
<reference evidence="1 2" key="1">
    <citation type="submission" date="2015-11" db="EMBL/GenBank/DDBJ databases">
        <title>Genome sequences of Lysobacter enzymogenes strain C3 and Lysobacter antibioticus ATCC 29479.</title>
        <authorList>
            <person name="Kobayashi D.Y."/>
        </authorList>
    </citation>
    <scope>NUCLEOTIDE SEQUENCE [LARGE SCALE GENOMIC DNA]</scope>
    <source>
        <strain evidence="1 2">C3</strain>
    </source>
</reference>